<dbReference type="GO" id="GO:0004842">
    <property type="term" value="F:ubiquitin-protein transferase activity"/>
    <property type="evidence" value="ECO:0007669"/>
    <property type="project" value="InterPro"/>
</dbReference>
<dbReference type="GO" id="GO:0003723">
    <property type="term" value="F:RNA binding"/>
    <property type="evidence" value="ECO:0007669"/>
    <property type="project" value="UniProtKB-UniRule"/>
</dbReference>
<dbReference type="OrthoDB" id="515436at2759"/>
<feature type="region of interest" description="Disordered" evidence="3">
    <location>
        <begin position="1458"/>
        <end position="1482"/>
    </location>
</feature>
<feature type="region of interest" description="Disordered" evidence="3">
    <location>
        <begin position="1349"/>
        <end position="1380"/>
    </location>
</feature>
<dbReference type="Gene3D" id="3.30.40.10">
    <property type="entry name" value="Zinc/RING finger domain, C3HC4 (zinc finger)"/>
    <property type="match status" value="1"/>
</dbReference>
<evidence type="ECO:0000256" key="1">
    <source>
        <dbReference type="PROSITE-ProRule" id="PRU00176"/>
    </source>
</evidence>
<feature type="domain" description="RRM" evidence="4">
    <location>
        <begin position="905"/>
        <end position="985"/>
    </location>
</feature>
<evidence type="ECO:0000256" key="3">
    <source>
        <dbReference type="SAM" id="MobiDB-lite"/>
    </source>
</evidence>
<feature type="region of interest" description="Disordered" evidence="3">
    <location>
        <begin position="416"/>
        <end position="540"/>
    </location>
</feature>
<dbReference type="SMART" id="SM00504">
    <property type="entry name" value="Ubox"/>
    <property type="match status" value="1"/>
</dbReference>
<protein>
    <recommendedName>
        <fullName evidence="8">RING-type E3 ubiquitin transferase</fullName>
    </recommendedName>
</protein>
<keyword evidence="1" id="KW-0694">RNA-binding</keyword>
<feature type="compositionally biased region" description="Polar residues" evidence="3">
    <location>
        <begin position="569"/>
        <end position="588"/>
    </location>
</feature>
<reference evidence="6" key="2">
    <citation type="submission" date="2020-11" db="EMBL/GenBank/DDBJ databases">
        <authorList>
            <person name="Cecchin M."/>
            <person name="Marcolungo L."/>
            <person name="Rossato M."/>
            <person name="Girolomoni L."/>
            <person name="Cosentino E."/>
            <person name="Cuine S."/>
            <person name="Li-Beisson Y."/>
            <person name="Delledonne M."/>
            <person name="Ballottari M."/>
        </authorList>
    </citation>
    <scope>NUCLEOTIDE SEQUENCE</scope>
    <source>
        <strain evidence="6">211/11P</strain>
        <tissue evidence="6">Whole cell</tissue>
    </source>
</reference>
<dbReference type="PROSITE" id="PS50102">
    <property type="entry name" value="RRM"/>
    <property type="match status" value="3"/>
</dbReference>
<dbReference type="SUPFAM" id="SSF54928">
    <property type="entry name" value="RNA-binding domain, RBD"/>
    <property type="match status" value="2"/>
</dbReference>
<feature type="region of interest" description="Disordered" evidence="3">
    <location>
        <begin position="1498"/>
        <end position="1520"/>
    </location>
</feature>
<dbReference type="SMART" id="SM00360">
    <property type="entry name" value="RRM"/>
    <property type="match status" value="3"/>
</dbReference>
<dbReference type="InterPro" id="IPR003613">
    <property type="entry name" value="Ubox_domain"/>
</dbReference>
<dbReference type="InterPro" id="IPR000504">
    <property type="entry name" value="RRM_dom"/>
</dbReference>
<comment type="caution">
    <text evidence="6">The sequence shown here is derived from an EMBL/GenBank/DDBJ whole genome shotgun (WGS) entry which is preliminary data.</text>
</comment>
<dbReference type="EMBL" id="SIDB01000008">
    <property type="protein sequence ID" value="KAI3429318.1"/>
    <property type="molecule type" value="Genomic_DNA"/>
</dbReference>
<feature type="region of interest" description="Disordered" evidence="3">
    <location>
        <begin position="722"/>
        <end position="741"/>
    </location>
</feature>
<dbReference type="PANTHER" id="PTHR47093:SF1">
    <property type="entry name" value="PROTEIN JSN1-RELATED"/>
    <property type="match status" value="1"/>
</dbReference>
<proteinExistence type="predicted"/>
<reference evidence="6" key="1">
    <citation type="journal article" date="2019" name="Plant J.">
        <title>Chlorella vulgaris genome assembly and annotation reveals the molecular basis for metabolic acclimation to high light conditions.</title>
        <authorList>
            <person name="Cecchin M."/>
            <person name="Marcolungo L."/>
            <person name="Rossato M."/>
            <person name="Girolomoni L."/>
            <person name="Cosentino E."/>
            <person name="Cuine S."/>
            <person name="Li-Beisson Y."/>
            <person name="Delledonne M."/>
            <person name="Ballottari M."/>
        </authorList>
    </citation>
    <scope>NUCLEOTIDE SEQUENCE</scope>
    <source>
        <strain evidence="6">211/11P</strain>
    </source>
</reference>
<feature type="compositionally biased region" description="Low complexity" evidence="3">
    <location>
        <begin position="1359"/>
        <end position="1369"/>
    </location>
</feature>
<feature type="region of interest" description="Disordered" evidence="3">
    <location>
        <begin position="1156"/>
        <end position="1177"/>
    </location>
</feature>
<dbReference type="InterPro" id="IPR013083">
    <property type="entry name" value="Znf_RING/FYVE/PHD"/>
</dbReference>
<name>A0A9D4TLV1_CHLVU</name>
<sequence length="1598" mass="163818">MTDAPTCKAAERLTSSTSTALLSTPEVSAKACLDLANTLRPCNHCSSNAGSGKVDDVAPLAQQLVAALQLHSGDPSVQAAGLHLALKLTGCTTCRLPSTPERQDVLGATGLVSAAAAALALLSAPVPAGATELQQRSAGISYGLRALHNLCSFHAANLNHLAAASGVHVVGSATAAAPADPLVEEHSLLLLTHLACREAASVEEQQAAAVAVWQAAQAQVQLRHPEVSRAAVWCMAQLLRRMLPFARRGAAAEQLLAELQVQGVALVLALLQGGDQTDEALINRCLDFLALVGPASKQLASAPPALAAMLGSPSGAVALRLAHQHRHEACIQLLEGMQQASLPQPLDAAALVAASAELSPAKVQAHMQQQQQQQQQLLGLRRQAQQARQAAYEQALEQQRQQLDAAAAAAVPSLQQQAVNGEEASSVHSRRVSSEGSEGRDQPGTPDQQEDQPTTPSAQAAAAGGSSSGGEPASTTSGGDEGSSSAGNGDSLDSVCGGLASEPQAPTPPRRQQAQRQSQPQGQQARQLMPHSPFGADLDAGRSLAGLSAATSMYSEPGCSLFGSPSLSNSVAGTGPSGSPQAAFSITGSGPFGGTASPAPYTSLSPGPAPLHSLPGRPPLPGRPHAFGAALAAAAGPNGTAAAAVAAVAADRDRLLSIRLQDALFVGSPSPSAPNPGHQQSSPRHHSLFASLSASDGDGEGDGEDGNSSHLLSSSLSCLDDGPMIGRTSSSSSPGSGSPITAAAAAAEKQLAAFTAADALMNGTWGGADGGTECQRGTGPDLNSDESPEPTRHLWIGNLGTRTPRALLKTLFERFGTVDDVVTFPGRMYAFVNYRSTEEALLAYASLQDQQVPELTGDRKLLIKYRPAKKAAVHLRALGLLDDDGLPTEERLDLDRDGNSSEPSPRIWLGNIAPTATSRSLHTVLGRFGVLTDAAVFPARIGPLGYAFVKFERVEDAVHAFEALNNTVVSPLSGSKQLKMRYKPANDGPATRGEDPADSGKAVMVPSRHLWLGNITQKPTDEQVLEMFASFGKVDSVRVFPVKAYAFVNYADIGSAIRAMQTVDGLAIPHLTGVKPLVMRYQQESGGSAASTPKPSGSVCSSSASLVPRVASEAATLSAALGFIQPLPGSGLASLLAGGMGSTAVGSTAIGSTAVGSATSADGSGSDDGLMPVPNLSNKLNPNNIHYDAELAERYKHMSRREKDLMWAADSLLHPADAAKGLLRSGSMGLLGGTPAAAAAAPALTTAGSAQAQAAMAALLQQQQADGLAGAIGGSGAMLTSQLLALHQLAPNQPAPPAQQSQLPTGASASQLTAVLNNLTAMRRTGSMPGSSPAPGAAFQLHPQQLPNAHSLPVMQPQHHSSGSLHSLGFTSPPPPPGQAYLQQMLLQQQQQAAGGGCPAHLASFDGSSTSGSVLGSQSYAGGTARVSTPVLPNVPLLSPGSSGPLPLLQPHHHLVQSPRLPPAQLPPQLSPQLPPPQQPLPAHSLAAALGQLAAQAGSQQHLAAAPPSPGSHSIVHGGGNLPAGNLPPQFYCPLTQQPMTDPVLAADGITYERHAISEWLAYKDVSPTTHMLLPHKVLTPNVVLRAALLDALRQQVC</sequence>
<evidence type="ECO:0000313" key="6">
    <source>
        <dbReference type="EMBL" id="KAI3429318.1"/>
    </source>
</evidence>
<feature type="compositionally biased region" description="Low complexity" evidence="3">
    <location>
        <begin position="1156"/>
        <end position="1169"/>
    </location>
</feature>
<organism evidence="6 7">
    <name type="scientific">Chlorella vulgaris</name>
    <name type="common">Green alga</name>
    <dbReference type="NCBI Taxonomy" id="3077"/>
    <lineage>
        <taxon>Eukaryota</taxon>
        <taxon>Viridiplantae</taxon>
        <taxon>Chlorophyta</taxon>
        <taxon>core chlorophytes</taxon>
        <taxon>Trebouxiophyceae</taxon>
        <taxon>Chlorellales</taxon>
        <taxon>Chlorellaceae</taxon>
        <taxon>Chlorella clade</taxon>
        <taxon>Chlorella</taxon>
    </lineage>
</organism>
<feature type="domain" description="RRM" evidence="4">
    <location>
        <begin position="792"/>
        <end position="868"/>
    </location>
</feature>
<dbReference type="InterPro" id="IPR035979">
    <property type="entry name" value="RBD_domain_sf"/>
</dbReference>
<dbReference type="Pfam" id="PF04564">
    <property type="entry name" value="U-box"/>
    <property type="match status" value="1"/>
</dbReference>
<dbReference type="InterPro" id="IPR012677">
    <property type="entry name" value="Nucleotide-bd_a/b_plait_sf"/>
</dbReference>
<evidence type="ECO:0000256" key="2">
    <source>
        <dbReference type="SAM" id="Coils"/>
    </source>
</evidence>
<feature type="region of interest" description="Disordered" evidence="3">
    <location>
        <begin position="690"/>
        <end position="714"/>
    </location>
</feature>
<dbReference type="PANTHER" id="PTHR47093">
    <property type="entry name" value="PROTEIN JSN1-RELATED"/>
    <property type="match status" value="1"/>
</dbReference>
<feature type="domain" description="U-box" evidence="5">
    <location>
        <begin position="1526"/>
        <end position="1598"/>
    </location>
</feature>
<dbReference type="SUPFAM" id="SSF57850">
    <property type="entry name" value="RING/U-box"/>
    <property type="match status" value="1"/>
</dbReference>
<dbReference type="CDD" id="cd16655">
    <property type="entry name" value="RING-Ubox_WDSUB1-like"/>
    <property type="match status" value="1"/>
</dbReference>
<dbReference type="Proteomes" id="UP001055712">
    <property type="component" value="Unassembled WGS sequence"/>
</dbReference>
<feature type="region of interest" description="Disordered" evidence="3">
    <location>
        <begin position="768"/>
        <end position="796"/>
    </location>
</feature>
<dbReference type="PROSITE" id="PS51698">
    <property type="entry name" value="U_BOX"/>
    <property type="match status" value="1"/>
</dbReference>
<dbReference type="Pfam" id="PF00076">
    <property type="entry name" value="RRM_1"/>
    <property type="match status" value="3"/>
</dbReference>
<dbReference type="GO" id="GO:0000288">
    <property type="term" value="P:nuclear-transcribed mRNA catabolic process, deadenylation-dependent decay"/>
    <property type="evidence" value="ECO:0007669"/>
    <property type="project" value="TreeGrafter"/>
</dbReference>
<evidence type="ECO:0000259" key="4">
    <source>
        <dbReference type="PROSITE" id="PS50102"/>
    </source>
</evidence>
<dbReference type="InterPro" id="IPR052645">
    <property type="entry name" value="Pumilio_domain_protein"/>
</dbReference>
<feature type="compositionally biased region" description="Low complexity" evidence="3">
    <location>
        <begin position="510"/>
        <end position="527"/>
    </location>
</feature>
<feature type="compositionally biased region" description="Low complexity" evidence="3">
    <location>
        <begin position="729"/>
        <end position="741"/>
    </location>
</feature>
<dbReference type="Gene3D" id="3.30.70.330">
    <property type="match status" value="3"/>
</dbReference>
<evidence type="ECO:0000313" key="7">
    <source>
        <dbReference type="Proteomes" id="UP001055712"/>
    </source>
</evidence>
<evidence type="ECO:0000259" key="5">
    <source>
        <dbReference type="PROSITE" id="PS51698"/>
    </source>
</evidence>
<gene>
    <name evidence="6" type="ORF">D9Q98_005413</name>
</gene>
<evidence type="ECO:0008006" key="8">
    <source>
        <dbReference type="Google" id="ProtNLM"/>
    </source>
</evidence>
<keyword evidence="2" id="KW-0175">Coiled coil</keyword>
<accession>A0A9D4TLV1</accession>
<feature type="compositionally biased region" description="Pro residues" evidence="3">
    <location>
        <begin position="1460"/>
        <end position="1480"/>
    </location>
</feature>
<dbReference type="CDD" id="cd00590">
    <property type="entry name" value="RRM_SF"/>
    <property type="match status" value="2"/>
</dbReference>
<keyword evidence="7" id="KW-1185">Reference proteome</keyword>
<dbReference type="GO" id="GO:0016567">
    <property type="term" value="P:protein ubiquitination"/>
    <property type="evidence" value="ECO:0007669"/>
    <property type="project" value="InterPro"/>
</dbReference>
<feature type="region of interest" description="Disordered" evidence="3">
    <location>
        <begin position="569"/>
        <end position="622"/>
    </location>
</feature>
<feature type="domain" description="RRM" evidence="4">
    <location>
        <begin position="1008"/>
        <end position="1084"/>
    </location>
</feature>
<feature type="coiled-coil region" evidence="2">
    <location>
        <begin position="367"/>
        <end position="409"/>
    </location>
</feature>
<feature type="compositionally biased region" description="Low complexity" evidence="3">
    <location>
        <begin position="453"/>
        <end position="491"/>
    </location>
</feature>